<dbReference type="EMBL" id="QJKJ01000939">
    <property type="protein sequence ID" value="RDY09977.1"/>
    <property type="molecule type" value="Genomic_DNA"/>
</dbReference>
<dbReference type="PANTHER" id="PTHR34072:SF57">
    <property type="entry name" value="RNA-DIRECTED DNA POLYMERASE"/>
    <property type="match status" value="1"/>
</dbReference>
<name>A0A371I4L5_MUCPR</name>
<evidence type="ECO:0000313" key="1">
    <source>
        <dbReference type="EMBL" id="RDY09977.1"/>
    </source>
</evidence>
<dbReference type="AlphaFoldDB" id="A0A371I4L5"/>
<proteinExistence type="predicted"/>
<dbReference type="OrthoDB" id="10055717at2759"/>
<organism evidence="1 2">
    <name type="scientific">Mucuna pruriens</name>
    <name type="common">Velvet bean</name>
    <name type="synonym">Dolichos pruriens</name>
    <dbReference type="NCBI Taxonomy" id="157652"/>
    <lineage>
        <taxon>Eukaryota</taxon>
        <taxon>Viridiplantae</taxon>
        <taxon>Streptophyta</taxon>
        <taxon>Embryophyta</taxon>
        <taxon>Tracheophyta</taxon>
        <taxon>Spermatophyta</taxon>
        <taxon>Magnoliopsida</taxon>
        <taxon>eudicotyledons</taxon>
        <taxon>Gunneridae</taxon>
        <taxon>Pentapetalae</taxon>
        <taxon>rosids</taxon>
        <taxon>fabids</taxon>
        <taxon>Fabales</taxon>
        <taxon>Fabaceae</taxon>
        <taxon>Papilionoideae</taxon>
        <taxon>50 kb inversion clade</taxon>
        <taxon>NPAAA clade</taxon>
        <taxon>indigoferoid/millettioid clade</taxon>
        <taxon>Phaseoleae</taxon>
        <taxon>Mucuna</taxon>
    </lineage>
</organism>
<comment type="caution">
    <text evidence="1">The sequence shown here is derived from an EMBL/GenBank/DDBJ whole genome shotgun (WGS) entry which is preliminary data.</text>
</comment>
<dbReference type="Proteomes" id="UP000257109">
    <property type="component" value="Unassembled WGS sequence"/>
</dbReference>
<evidence type="ECO:0000313" key="2">
    <source>
        <dbReference type="Proteomes" id="UP000257109"/>
    </source>
</evidence>
<protein>
    <submittedName>
        <fullName evidence="1">Retrovirus-related Pol polyprotein from transposon 17.6</fullName>
    </submittedName>
</protein>
<dbReference type="PANTHER" id="PTHR34072">
    <property type="entry name" value="ENZYMATIC POLYPROTEIN-RELATED"/>
    <property type="match status" value="1"/>
</dbReference>
<gene>
    <name evidence="1" type="primary">pol</name>
    <name evidence="1" type="ORF">CR513_05562</name>
</gene>
<reference evidence="1" key="1">
    <citation type="submission" date="2018-05" db="EMBL/GenBank/DDBJ databases">
        <title>Draft genome of Mucuna pruriens seed.</title>
        <authorList>
            <person name="Nnadi N.E."/>
            <person name="Vos R."/>
            <person name="Hasami M.H."/>
            <person name="Devisetty U.K."/>
            <person name="Aguiy J.C."/>
        </authorList>
    </citation>
    <scope>NUCLEOTIDE SEQUENCE [LARGE SCALE GENOMIC DNA]</scope>
    <source>
        <strain evidence="1">JCA_2017</strain>
    </source>
</reference>
<feature type="non-terminal residue" evidence="1">
    <location>
        <position position="1"/>
    </location>
</feature>
<sequence>MDTTQVNYKTIEKGSFRNTLKYLLKKSDAKSRLIRWMLLLQEFDVEVKDMKGAENVVADHLSQLEREAKPIPIQYEFLDEQIL</sequence>
<keyword evidence="2" id="KW-1185">Reference proteome</keyword>
<accession>A0A371I4L5</accession>